<dbReference type="Proteomes" id="UP000054375">
    <property type="component" value="Unassembled WGS sequence"/>
</dbReference>
<name>A0A101RNF7_9ACTN</name>
<dbReference type="SUPFAM" id="SSF53335">
    <property type="entry name" value="S-adenosyl-L-methionine-dependent methyltransferases"/>
    <property type="match status" value="1"/>
</dbReference>
<dbReference type="EMBL" id="LMWV01000044">
    <property type="protein sequence ID" value="KUN58744.1"/>
    <property type="molecule type" value="Genomic_DNA"/>
</dbReference>
<reference evidence="1 2" key="1">
    <citation type="submission" date="2015-10" db="EMBL/GenBank/DDBJ databases">
        <title>Draft genome sequence of Streptomyces griseorubiginosus DSM 40469, type strain for the species Streptomyces griseorubiginosus.</title>
        <authorList>
            <person name="Ruckert C."/>
            <person name="Winkler A."/>
            <person name="Kalinowski J."/>
            <person name="Kampfer P."/>
            <person name="Glaeser S."/>
        </authorList>
    </citation>
    <scope>NUCLEOTIDE SEQUENCE [LARGE SCALE GENOMIC DNA]</scope>
    <source>
        <strain evidence="1 2">DSM 40469</strain>
    </source>
</reference>
<evidence type="ECO:0000313" key="2">
    <source>
        <dbReference type="Proteomes" id="UP000054375"/>
    </source>
</evidence>
<organism evidence="1 2">
    <name type="scientific">Streptomyces griseorubiginosus</name>
    <dbReference type="NCBI Taxonomy" id="67304"/>
    <lineage>
        <taxon>Bacteria</taxon>
        <taxon>Bacillati</taxon>
        <taxon>Actinomycetota</taxon>
        <taxon>Actinomycetes</taxon>
        <taxon>Kitasatosporales</taxon>
        <taxon>Streptomycetaceae</taxon>
        <taxon>Streptomyces</taxon>
    </lineage>
</organism>
<sequence length="247" mass="27999">MSTEAKDSFGGGDPWEYIQPWDEERFGPEIHDVKLRAKWEMAMAIGGGLPYIWQELARPISEIVYGLLELRRGDRVLLIGEGIAPAGWVEDMRALVGPEGVIDTVEIIKDGRNAVLGKVPGRNGQVGCWRWSYTDSVDDEAYDCVAVLQATQHCDDWPETAADLLRVMKPGRRIVLAEAVLKGATFFSRIDSDVHLRQWFDKLFGHVPVDDIPYYSGEQIREAFGDKVDSPQVMEWKGIEMYWGRKR</sequence>
<evidence type="ECO:0000313" key="1">
    <source>
        <dbReference type="EMBL" id="KUN58744.1"/>
    </source>
</evidence>
<dbReference type="InterPro" id="IPR029063">
    <property type="entry name" value="SAM-dependent_MTases_sf"/>
</dbReference>
<evidence type="ECO:0008006" key="3">
    <source>
        <dbReference type="Google" id="ProtNLM"/>
    </source>
</evidence>
<gene>
    <name evidence="1" type="ORF">AQJ54_40940</name>
</gene>
<keyword evidence="2" id="KW-1185">Reference proteome</keyword>
<protein>
    <recommendedName>
        <fullName evidence="3">Methyltransferase type 11 domain-containing protein</fullName>
    </recommendedName>
</protein>
<comment type="caution">
    <text evidence="1">The sequence shown here is derived from an EMBL/GenBank/DDBJ whole genome shotgun (WGS) entry which is preliminary data.</text>
</comment>
<dbReference type="AlphaFoldDB" id="A0A101RNF7"/>
<dbReference type="Gene3D" id="3.40.50.150">
    <property type="entry name" value="Vaccinia Virus protein VP39"/>
    <property type="match status" value="1"/>
</dbReference>
<proteinExistence type="predicted"/>
<accession>A0A101RNF7</accession>
<dbReference type="RefSeq" id="WP_062246486.1">
    <property type="nucleotide sequence ID" value="NZ_JBPJFL010000002.1"/>
</dbReference>